<accession>A0A1M4W906</accession>
<proteinExistence type="predicted"/>
<protein>
    <submittedName>
        <fullName evidence="3">Uncharacterized protein</fullName>
    </submittedName>
</protein>
<dbReference type="EMBL" id="FQUL01000023">
    <property type="protein sequence ID" value="SHE77563.1"/>
    <property type="molecule type" value="Genomic_DNA"/>
</dbReference>
<keyword evidence="2" id="KW-0472">Membrane</keyword>
<keyword evidence="4" id="KW-1185">Reference proteome</keyword>
<evidence type="ECO:0000313" key="4">
    <source>
        <dbReference type="Proteomes" id="UP000184295"/>
    </source>
</evidence>
<keyword evidence="2" id="KW-1133">Transmembrane helix</keyword>
<gene>
    <name evidence="3" type="ORF">SAMN02745225_01586</name>
</gene>
<name>A0A1M4W906_9ACTN</name>
<feature type="region of interest" description="Disordered" evidence="1">
    <location>
        <begin position="76"/>
        <end position="96"/>
    </location>
</feature>
<dbReference type="AlphaFoldDB" id="A0A1M4W906"/>
<evidence type="ECO:0000256" key="2">
    <source>
        <dbReference type="SAM" id="Phobius"/>
    </source>
</evidence>
<evidence type="ECO:0000313" key="3">
    <source>
        <dbReference type="EMBL" id="SHE77563.1"/>
    </source>
</evidence>
<reference evidence="4" key="1">
    <citation type="submission" date="2016-11" db="EMBL/GenBank/DDBJ databases">
        <authorList>
            <person name="Varghese N."/>
            <person name="Submissions S."/>
        </authorList>
    </citation>
    <scope>NUCLEOTIDE SEQUENCE [LARGE SCALE GENOMIC DNA]</scope>
    <source>
        <strain evidence="4">DSM 19514</strain>
    </source>
</reference>
<evidence type="ECO:0000256" key="1">
    <source>
        <dbReference type="SAM" id="MobiDB-lite"/>
    </source>
</evidence>
<dbReference type="RefSeq" id="WP_072791043.1">
    <property type="nucleotide sequence ID" value="NZ_FQUL01000023.1"/>
</dbReference>
<feature type="transmembrane region" description="Helical" evidence="2">
    <location>
        <begin position="37"/>
        <end position="60"/>
    </location>
</feature>
<organism evidence="3 4">
    <name type="scientific">Ferrithrix thermotolerans DSM 19514</name>
    <dbReference type="NCBI Taxonomy" id="1121881"/>
    <lineage>
        <taxon>Bacteria</taxon>
        <taxon>Bacillati</taxon>
        <taxon>Actinomycetota</taxon>
        <taxon>Acidimicrobiia</taxon>
        <taxon>Acidimicrobiales</taxon>
        <taxon>Acidimicrobiaceae</taxon>
        <taxon>Ferrithrix</taxon>
    </lineage>
</organism>
<sequence length="96" mass="10493">MSGRFKLTMLIALICSTPSLFEFMKGYLVLSDLLTHVLIALLFSVIAMSFLSTIVALFTVQNIQQSRSHQMDDYVVGGAQNSSHQGAGRELPEGIS</sequence>
<keyword evidence="2" id="KW-0812">Transmembrane</keyword>
<dbReference type="STRING" id="1121881.SAMN02745225_01586"/>
<dbReference type="Proteomes" id="UP000184295">
    <property type="component" value="Unassembled WGS sequence"/>
</dbReference>